<organism evidence="1 2">
    <name type="scientific">Araneus ventricosus</name>
    <name type="common">Orbweaver spider</name>
    <name type="synonym">Epeira ventricosa</name>
    <dbReference type="NCBI Taxonomy" id="182803"/>
    <lineage>
        <taxon>Eukaryota</taxon>
        <taxon>Metazoa</taxon>
        <taxon>Ecdysozoa</taxon>
        <taxon>Arthropoda</taxon>
        <taxon>Chelicerata</taxon>
        <taxon>Arachnida</taxon>
        <taxon>Araneae</taxon>
        <taxon>Araneomorphae</taxon>
        <taxon>Entelegynae</taxon>
        <taxon>Araneoidea</taxon>
        <taxon>Araneidae</taxon>
        <taxon>Araneus</taxon>
    </lineage>
</organism>
<evidence type="ECO:0000313" key="1">
    <source>
        <dbReference type="EMBL" id="GBL93507.1"/>
    </source>
</evidence>
<dbReference type="EMBL" id="BGPR01160337">
    <property type="protein sequence ID" value="GBL93507.1"/>
    <property type="molecule type" value="Genomic_DNA"/>
</dbReference>
<sequence>MKKAADERRGCGCKQYCDITVVVSGTWKTRKESHTSQMGVCTMCRPGKSHRCMEESSRRPARLYQSVERSACVGSAFKEMARQT</sequence>
<reference evidence="1 2" key="1">
    <citation type="journal article" date="2019" name="Sci. Rep.">
        <title>Orb-weaving spider Araneus ventricosus genome elucidates the spidroin gene catalogue.</title>
        <authorList>
            <person name="Kono N."/>
            <person name="Nakamura H."/>
            <person name="Ohtoshi R."/>
            <person name="Moran D.A.P."/>
            <person name="Shinohara A."/>
            <person name="Yoshida Y."/>
            <person name="Fujiwara M."/>
            <person name="Mori M."/>
            <person name="Tomita M."/>
            <person name="Arakawa K."/>
        </authorList>
    </citation>
    <scope>NUCLEOTIDE SEQUENCE [LARGE SCALE GENOMIC DNA]</scope>
</reference>
<evidence type="ECO:0000313" key="2">
    <source>
        <dbReference type="Proteomes" id="UP000499080"/>
    </source>
</evidence>
<protein>
    <submittedName>
        <fullName evidence="1">Uncharacterized protein</fullName>
    </submittedName>
</protein>
<name>A0A4Y2BP83_ARAVE</name>
<accession>A0A4Y2BP83</accession>
<comment type="caution">
    <text evidence="1">The sequence shown here is derived from an EMBL/GenBank/DDBJ whole genome shotgun (WGS) entry which is preliminary data.</text>
</comment>
<gene>
    <name evidence="1" type="ORF">AVEN_11887_1</name>
</gene>
<proteinExistence type="predicted"/>
<keyword evidence="2" id="KW-1185">Reference proteome</keyword>
<dbReference type="Proteomes" id="UP000499080">
    <property type="component" value="Unassembled WGS sequence"/>
</dbReference>
<dbReference type="AlphaFoldDB" id="A0A4Y2BP83"/>